<dbReference type="EMBL" id="AODQ01000021">
    <property type="protein sequence ID" value="EMR03630.1"/>
    <property type="molecule type" value="Genomic_DNA"/>
</dbReference>
<keyword evidence="5" id="KW-1185">Reference proteome</keyword>
<dbReference type="InterPro" id="IPR010099">
    <property type="entry name" value="SDR39U1"/>
</dbReference>
<dbReference type="InterPro" id="IPR001509">
    <property type="entry name" value="Epimerase_deHydtase"/>
</dbReference>
<feature type="domain" description="NAD-dependent epimerase/dehydratase" evidence="2">
    <location>
        <begin position="5"/>
        <end position="220"/>
    </location>
</feature>
<dbReference type="STRING" id="1279009.ADICEAN_01227"/>
<evidence type="ECO:0000259" key="2">
    <source>
        <dbReference type="Pfam" id="PF01370"/>
    </source>
</evidence>
<dbReference type="OrthoDB" id="9801773at2"/>
<dbReference type="Pfam" id="PF01370">
    <property type="entry name" value="Epimerase"/>
    <property type="match status" value="1"/>
</dbReference>
<dbReference type="NCBIfam" id="TIGR01777">
    <property type="entry name" value="yfcH"/>
    <property type="match status" value="1"/>
</dbReference>
<dbReference type="InterPro" id="IPR036291">
    <property type="entry name" value="NAD(P)-bd_dom_sf"/>
</dbReference>
<accession>M7NPI5</accession>
<dbReference type="SUPFAM" id="SSF51735">
    <property type="entry name" value="NAD(P)-binding Rossmann-fold domains"/>
    <property type="match status" value="1"/>
</dbReference>
<reference evidence="4 5" key="1">
    <citation type="journal article" date="2013" name="Genome Announc.">
        <title>Draft Genome Sequence of Cesiribacter andamanensis Strain AMV16T, Isolated from a Soil Sample from a Mud Volcano in the Andaman Islands, India.</title>
        <authorList>
            <person name="Shivaji S."/>
            <person name="Ara S."/>
            <person name="Begum Z."/>
            <person name="Srinivas T.N."/>
            <person name="Singh A."/>
            <person name="Kumar Pinnaka A."/>
        </authorList>
    </citation>
    <scope>NUCLEOTIDE SEQUENCE [LARGE SCALE GENOMIC DNA]</scope>
    <source>
        <strain evidence="4 5">AMV16</strain>
    </source>
</reference>
<comment type="caution">
    <text evidence="4">The sequence shown here is derived from an EMBL/GenBank/DDBJ whole genome shotgun (WGS) entry which is preliminary data.</text>
</comment>
<feature type="domain" description="DUF1731" evidence="3">
    <location>
        <begin position="255"/>
        <end position="300"/>
    </location>
</feature>
<proteinExistence type="inferred from homology"/>
<evidence type="ECO:0000313" key="5">
    <source>
        <dbReference type="Proteomes" id="UP000011910"/>
    </source>
</evidence>
<name>M7NPI5_9BACT</name>
<dbReference type="eggNOG" id="COG1090">
    <property type="taxonomic scope" value="Bacteria"/>
</dbReference>
<dbReference type="CDD" id="cd05242">
    <property type="entry name" value="SDR_a8"/>
    <property type="match status" value="1"/>
</dbReference>
<dbReference type="Proteomes" id="UP000011910">
    <property type="component" value="Unassembled WGS sequence"/>
</dbReference>
<evidence type="ECO:0000259" key="3">
    <source>
        <dbReference type="Pfam" id="PF08338"/>
    </source>
</evidence>
<dbReference type="InterPro" id="IPR013549">
    <property type="entry name" value="DUF1731"/>
</dbReference>
<dbReference type="Gene3D" id="3.40.50.720">
    <property type="entry name" value="NAD(P)-binding Rossmann-like Domain"/>
    <property type="match status" value="1"/>
</dbReference>
<comment type="similarity">
    <text evidence="1">Belongs to the NAD(P)-dependent epimerase/dehydratase family. SDR39U1 subfamily.</text>
</comment>
<protein>
    <submittedName>
        <fullName evidence="4">Epimerase family protein</fullName>
    </submittedName>
</protein>
<dbReference type="PANTHER" id="PTHR11092">
    <property type="entry name" value="SUGAR NUCLEOTIDE EPIMERASE RELATED"/>
    <property type="match status" value="1"/>
</dbReference>
<sequence>MSEKVVISGGSGLIGSHLTGLLLKQGYQVVHLSRSIRKDKGAKHYLWDVGEGKIEEGALQDAAYIINLAGAPLADLRWTAANKQKMMRSRTASTSLLVRELARLGVKPKAFISASGINYYGGDSGEELLREQSEAGEDFLGSVCRAWEQEALRAEEQGIRVVLLRIGIVLSTDGGALTQLMLPFRFGLGAALGSGRQYMSWIHIDDLCQLFLKAMTDPHMQGPYNAVAPEPVTNAHFSEVLAAALHKPYFLPALPGVFMKLALGEKAVMVLGSTRASADKLQKAGFAFRYPALEAALHQLLE</sequence>
<dbReference type="AlphaFoldDB" id="M7NPI5"/>
<dbReference type="PATRIC" id="fig|1279009.4.peg.1241"/>
<evidence type="ECO:0000313" key="4">
    <source>
        <dbReference type="EMBL" id="EMR03630.1"/>
    </source>
</evidence>
<evidence type="ECO:0000256" key="1">
    <source>
        <dbReference type="ARBA" id="ARBA00009353"/>
    </source>
</evidence>
<dbReference type="RefSeq" id="WP_009194627.1">
    <property type="nucleotide sequence ID" value="NZ_AODQ01000021.1"/>
</dbReference>
<gene>
    <name evidence="4" type="ORF">ADICEAN_01227</name>
</gene>
<organism evidence="4 5">
    <name type="scientific">Cesiribacter andamanensis AMV16</name>
    <dbReference type="NCBI Taxonomy" id="1279009"/>
    <lineage>
        <taxon>Bacteria</taxon>
        <taxon>Pseudomonadati</taxon>
        <taxon>Bacteroidota</taxon>
        <taxon>Cytophagia</taxon>
        <taxon>Cytophagales</taxon>
        <taxon>Cesiribacteraceae</taxon>
        <taxon>Cesiribacter</taxon>
    </lineage>
</organism>
<dbReference type="PANTHER" id="PTHR11092:SF0">
    <property type="entry name" value="EPIMERASE FAMILY PROTEIN SDR39U1"/>
    <property type="match status" value="1"/>
</dbReference>
<dbReference type="Pfam" id="PF08338">
    <property type="entry name" value="DUF1731"/>
    <property type="match status" value="1"/>
</dbReference>